<feature type="compositionally biased region" description="Basic and acidic residues" evidence="5">
    <location>
        <begin position="429"/>
        <end position="448"/>
    </location>
</feature>
<accession>A0A8H6WHA3</accession>
<dbReference type="AlphaFoldDB" id="A0A8H6WHA3"/>
<feature type="region of interest" description="Disordered" evidence="5">
    <location>
        <begin position="234"/>
        <end position="277"/>
    </location>
</feature>
<comment type="caution">
    <text evidence="8">The sequence shown here is derived from an EMBL/GenBank/DDBJ whole genome shotgun (WGS) entry which is preliminary data.</text>
</comment>
<name>A0A8H6WHA3_9AGAR</name>
<dbReference type="PANTHER" id="PTHR14030">
    <property type="entry name" value="MITOTIC CHECKPOINT SERINE/THREONINE-PROTEIN KINASE BUB1"/>
    <property type="match status" value="1"/>
</dbReference>
<feature type="region of interest" description="Disordered" evidence="5">
    <location>
        <begin position="550"/>
        <end position="590"/>
    </location>
</feature>
<keyword evidence="4" id="KW-0137">Centromere</keyword>
<dbReference type="GO" id="GO:0032991">
    <property type="term" value="C:protein-containing complex"/>
    <property type="evidence" value="ECO:0007669"/>
    <property type="project" value="UniProtKB-ARBA"/>
</dbReference>
<organism evidence="8 9">
    <name type="scientific">Mycena indigotica</name>
    <dbReference type="NCBI Taxonomy" id="2126181"/>
    <lineage>
        <taxon>Eukaryota</taxon>
        <taxon>Fungi</taxon>
        <taxon>Dikarya</taxon>
        <taxon>Basidiomycota</taxon>
        <taxon>Agaricomycotina</taxon>
        <taxon>Agaricomycetes</taxon>
        <taxon>Agaricomycetidae</taxon>
        <taxon>Agaricales</taxon>
        <taxon>Marasmiineae</taxon>
        <taxon>Mycenaceae</taxon>
        <taxon>Mycena</taxon>
    </lineage>
</organism>
<gene>
    <name evidence="8" type="ORF">MIND_00240900</name>
</gene>
<dbReference type="GO" id="GO:0007094">
    <property type="term" value="P:mitotic spindle assembly checkpoint signaling"/>
    <property type="evidence" value="ECO:0007669"/>
    <property type="project" value="InterPro"/>
</dbReference>
<reference evidence="8" key="1">
    <citation type="submission" date="2020-05" db="EMBL/GenBank/DDBJ databases">
        <title>Mycena genomes resolve the evolution of fungal bioluminescence.</title>
        <authorList>
            <person name="Tsai I.J."/>
        </authorList>
    </citation>
    <scope>NUCLEOTIDE SEQUENCE</scope>
    <source>
        <strain evidence="8">171206Taipei</strain>
    </source>
</reference>
<sequence length="1082" mass="120470">MSNEDRARAAERARLQAGLADALANDDDPLAAYDQFIKWTIDNYPEGHPNSGLSDLLRQATTAFINEPIYKTDIRYLKLWILHARSLALPEGIAALASLMSSGIGTSYSTLYEEYARLLELNGQVAEADKVYRKGIKRQVRPLDRLKTRYRDFQSRQTSTATDLDRTPTQPAVLQTDVQSRYAPIFAPPAAGKRKEVPQFDLALLLSDKEYCIQEARAKSLGLYGKKWPPPPPPVPIGASSSASSSSSMGASMRVNFNDDGQTSSRLKRRRSTAEPTVTINTREALEDVFGMFNSPEKTAKLAAASIRKIEPATPMAPPPTFRKSVNENENARTPATFRPFVDENSVANNSRKENTPAKFVPYVDPEEGKTPTVIAPRPVLGTKEAVAPRARTLTEENKPIVKPERSVFKVFTPAPDQQKPVPLPLRDVFTDDHGKPQQRPTHERAKSYQDPASAVSTSLRPLTGETRTPFKVFSRPEEGQNPSAAFTPFKDPRNVPPPAFTPYRDPPETKQTPSPPAIAPSPPPSPPSQGSWAEKHVEVEQDHYEQDFQYDNEDDDGVGDYLPPEDDQPPPEPDQSYEDTGEESYQVPLGGRWGQINVMTPITERTFEYTMNSTARSSAFGETPSRVLTQLPEDDDNGGSRMLWRDERHAIEAADQLAAELREGQQLGGLRLADTLKLASDFKPPNPCNAFDDKIMSAMLSLTSADQHCIDLQDQEANTLDMLQKFATRSRKGSGGGSYDNSLFPLNIAGHRFSVCEKLGEGGFGAVFKAKDLGTNLPDDSDDEDEDDDVSLVAIKVVKPRNTWEYRVLRRLHSSLAPSLRPSVILPQALFAFRDESYLVMDLCPQGTLLNVVNGANAAQLAQAGGTLDELLVMFFSIELLRVVEGLHSIGFIHGDLKIDNCLLRLETVPGGAAAWSNVYNPSGDDGWRYKGLKLIDFGRTIDTRLFPPGQQFIADWETNARDCFELREGRPWTYQTDYFGLAGIVYCLLFGKYIEAESVVSRDGRYRLASPLKRYWQKDIWEPLFELLLNPSGVREDSSLPLNQELSEIRGQMESWLQANCQRTSNPLKALLRKIERDCI</sequence>
<dbReference type="Gene3D" id="1.25.40.430">
    <property type="match status" value="1"/>
</dbReference>
<dbReference type="PROSITE" id="PS51489">
    <property type="entry name" value="BUB1_N"/>
    <property type="match status" value="1"/>
</dbReference>
<dbReference type="Gene3D" id="1.10.510.10">
    <property type="entry name" value="Transferase(Phosphotransferase) domain 1"/>
    <property type="match status" value="1"/>
</dbReference>
<dbReference type="GO" id="GO:0005524">
    <property type="term" value="F:ATP binding"/>
    <property type="evidence" value="ECO:0007669"/>
    <property type="project" value="InterPro"/>
</dbReference>
<evidence type="ECO:0000256" key="2">
    <source>
        <dbReference type="ARBA" id="ARBA00022454"/>
    </source>
</evidence>
<evidence type="ECO:0000256" key="1">
    <source>
        <dbReference type="ARBA" id="ARBA00004629"/>
    </source>
</evidence>
<dbReference type="InterPro" id="IPR008271">
    <property type="entry name" value="Ser/Thr_kinase_AS"/>
</dbReference>
<dbReference type="RefSeq" id="XP_037224387.1">
    <property type="nucleotide sequence ID" value="XM_037359292.1"/>
</dbReference>
<dbReference type="InterPro" id="IPR015661">
    <property type="entry name" value="Bub1/Mad3"/>
</dbReference>
<feature type="region of interest" description="Disordered" evidence="5">
    <location>
        <begin position="312"/>
        <end position="331"/>
    </location>
</feature>
<evidence type="ECO:0000256" key="4">
    <source>
        <dbReference type="ARBA" id="ARBA00023328"/>
    </source>
</evidence>
<dbReference type="GO" id="GO:0005634">
    <property type="term" value="C:nucleus"/>
    <property type="evidence" value="ECO:0007669"/>
    <property type="project" value="TreeGrafter"/>
</dbReference>
<feature type="compositionally biased region" description="Low complexity" evidence="5">
    <location>
        <begin position="237"/>
        <end position="253"/>
    </location>
</feature>
<dbReference type="PROSITE" id="PS00108">
    <property type="entry name" value="PROTEIN_KINASE_ST"/>
    <property type="match status" value="1"/>
</dbReference>
<dbReference type="PROSITE" id="PS50011">
    <property type="entry name" value="PROTEIN_KINASE_DOM"/>
    <property type="match status" value="1"/>
</dbReference>
<dbReference type="GO" id="GO:0051754">
    <property type="term" value="P:meiotic sister chromatid cohesion, centromeric"/>
    <property type="evidence" value="ECO:0007669"/>
    <property type="project" value="TreeGrafter"/>
</dbReference>
<proteinExistence type="predicted"/>
<feature type="region of interest" description="Disordered" evidence="5">
    <location>
        <begin position="412"/>
        <end position="536"/>
    </location>
</feature>
<dbReference type="Pfam" id="PF00069">
    <property type="entry name" value="Pkinase"/>
    <property type="match status" value="1"/>
</dbReference>
<feature type="compositionally biased region" description="Pro residues" evidence="5">
    <location>
        <begin position="514"/>
        <end position="528"/>
    </location>
</feature>
<dbReference type="InterPro" id="IPR011009">
    <property type="entry name" value="Kinase-like_dom_sf"/>
</dbReference>
<evidence type="ECO:0000313" key="8">
    <source>
        <dbReference type="EMBL" id="KAF7312279.1"/>
    </source>
</evidence>
<protein>
    <submittedName>
        <fullName evidence="8">Uncharacterized protein</fullName>
    </submittedName>
</protein>
<evidence type="ECO:0000256" key="5">
    <source>
        <dbReference type="SAM" id="MobiDB-lite"/>
    </source>
</evidence>
<dbReference type="InterPro" id="IPR013212">
    <property type="entry name" value="Mad3/Bub1_I"/>
</dbReference>
<dbReference type="Pfam" id="PF08311">
    <property type="entry name" value="Mad3_BUB1_I"/>
    <property type="match status" value="1"/>
</dbReference>
<dbReference type="SMART" id="SM00777">
    <property type="entry name" value="Mad3_BUB1_I"/>
    <property type="match status" value="1"/>
</dbReference>
<dbReference type="GO" id="GO:0004672">
    <property type="term" value="F:protein kinase activity"/>
    <property type="evidence" value="ECO:0007669"/>
    <property type="project" value="InterPro"/>
</dbReference>
<dbReference type="SUPFAM" id="SSF56112">
    <property type="entry name" value="Protein kinase-like (PK-like)"/>
    <property type="match status" value="1"/>
</dbReference>
<dbReference type="EMBL" id="JACAZF010000002">
    <property type="protein sequence ID" value="KAF7312279.1"/>
    <property type="molecule type" value="Genomic_DNA"/>
</dbReference>
<keyword evidence="2" id="KW-0158">Chromosome</keyword>
<dbReference type="CDD" id="cd13981">
    <property type="entry name" value="STKc_Bub1_BubR1"/>
    <property type="match status" value="1"/>
</dbReference>
<dbReference type="PANTHER" id="PTHR14030:SF4">
    <property type="entry name" value="BUB1 KINASE, ISOFORM A-RELATED"/>
    <property type="match status" value="1"/>
</dbReference>
<keyword evidence="9" id="KW-1185">Reference proteome</keyword>
<dbReference type="SMART" id="SM00220">
    <property type="entry name" value="S_TKc"/>
    <property type="match status" value="1"/>
</dbReference>
<evidence type="ECO:0000259" key="7">
    <source>
        <dbReference type="PROSITE" id="PS51489"/>
    </source>
</evidence>
<evidence type="ECO:0000313" key="9">
    <source>
        <dbReference type="Proteomes" id="UP000636479"/>
    </source>
</evidence>
<dbReference type="GeneID" id="59341808"/>
<keyword evidence="3" id="KW-0995">Kinetochore</keyword>
<evidence type="ECO:0000259" key="6">
    <source>
        <dbReference type="PROSITE" id="PS50011"/>
    </source>
</evidence>
<dbReference type="Proteomes" id="UP000636479">
    <property type="component" value="Unassembled WGS sequence"/>
</dbReference>
<comment type="subcellular location">
    <subcellularLocation>
        <location evidence="1">Chromosome</location>
        <location evidence="1">Centromere</location>
        <location evidence="1">Kinetochore</location>
    </subcellularLocation>
</comment>
<evidence type="ECO:0000256" key="3">
    <source>
        <dbReference type="ARBA" id="ARBA00022838"/>
    </source>
</evidence>
<feature type="compositionally biased region" description="Acidic residues" evidence="5">
    <location>
        <begin position="550"/>
        <end position="583"/>
    </location>
</feature>
<dbReference type="GO" id="GO:0000776">
    <property type="term" value="C:kinetochore"/>
    <property type="evidence" value="ECO:0007669"/>
    <property type="project" value="UniProtKB-KW"/>
</dbReference>
<feature type="domain" description="BUB1 N-terminal" evidence="7">
    <location>
        <begin position="15"/>
        <end position="177"/>
    </location>
</feature>
<dbReference type="InterPro" id="IPR000719">
    <property type="entry name" value="Prot_kinase_dom"/>
</dbReference>
<feature type="domain" description="Protein kinase" evidence="6">
    <location>
        <begin position="754"/>
        <end position="1082"/>
    </location>
</feature>
<dbReference type="OrthoDB" id="248495at2759"/>